<dbReference type="InterPro" id="IPR036388">
    <property type="entry name" value="WH-like_DNA-bd_sf"/>
</dbReference>
<accession>A0A068VHJ7</accession>
<keyword evidence="2" id="KW-0433">Leucine-rich repeat</keyword>
<dbReference type="InterPro" id="IPR058922">
    <property type="entry name" value="WHD_DRP"/>
</dbReference>
<dbReference type="SUPFAM" id="SSF52540">
    <property type="entry name" value="P-loop containing nucleoside triphosphate hydrolases"/>
    <property type="match status" value="1"/>
</dbReference>
<sequence length="1133" mass="128668">MIGLTNTGCSTELILYFSCADSLIWDNIFKKYRPDLMADALLGPIVEVLVEKAINLASEQIGRFVAFKKDLEKLRHTLTLIQALLHDAEERQVTEQLVKSWLENLERVAFDAGNLLDDINYEMIRRKVEIQNQMKRKVCFFFSLSNPIAFRCKMANKIQKINMDLERINQEALGFGLRPQTGARDAPRVPPKNRETAAATVDVCFVGRDNDVSEIVKMLTAPNNHDETISILPIVGMGGIGKTTLARNVYNDPKIKEHFEESMWVCELLDGKRYLLVLDDVWNKESRLWNEFLGSLRGTSQAMGSWILVTTREKEVATITRISSPQDYSLKELSHDQCWLIFKENALGARKVPNRLQEDIGLKIAEKCQGLPLAASVLGGMLRNKEIGEWQKLESGLQRGENNGIHEILKLSFYNLPYPSLKKCLAYCSIFPKDFEMERNQLIQLWAAEGFLYSNPRNNNMCMEEVGNMYFTILLDSNLFQDAKEDRYGNVVNCKMHDLVHDMVQSISSSKTLRLTESGSDDQGTFPIQYLALERSGEEMPFPPSERFKCITTLFLLEDRSLNDREISFFMLRVLSLRSSSVEELPKSIGKLTHLRYLDLSRPSIKIMPDSLCRLYHLQTLRVEGCESLTKFPENFTNLVNLRHFEVRNCTNCKELPTLGHMSSLRSLHLERLNGITSIGPSFYGESTIHSGSGSQSPLKLFPALEHFILRHTYNLTEWTEAEVHDRELMVFPVLETIEINYCRELATFPSHFPSLKKLHICQTKNGSAVMEYIRSSGVSTLTSLCLSFVNGFTELPNMLFQNNPNLAHLRLSSCDDLTQFLNFPSDVPQTLEGPNSQTVLELSQPHTCIDNSATQRLVGLESLEKLEIFRCISLESISFPKGDKYLTALRELGIFDCNRLTHLSIPQLSESGWDSTSPPSLSAASPPPLLPLEKLKVYCCPDLISFPIDLTRTPSLSTLDISCCPKLTDLPKGKLCSLTSLRTLSIGPFSETTELHSFLYLFDALPPPHPYSPSLSKLGLRGWSHWESLPEQLQRLSALTTLYLDGFGVKSLPDWFGKLSSLEQLWLWNCKKLENLPSHQSMRSLTRLRKLDSLRCPLLRERCKPESSSCNTTESNSEWSKICHIPQIWIPS</sequence>
<dbReference type="Pfam" id="PF00931">
    <property type="entry name" value="NB-ARC"/>
    <property type="match status" value="2"/>
</dbReference>
<gene>
    <name evidence="12" type="ORF">GSCOC_T00001642001</name>
</gene>
<dbReference type="Gramene" id="CDP19143">
    <property type="protein sequence ID" value="CDP19143"/>
    <property type="gene ID" value="GSCOC_T00001642001"/>
</dbReference>
<dbReference type="Gene3D" id="3.40.50.300">
    <property type="entry name" value="P-loop containing nucleotide triphosphate hydrolases"/>
    <property type="match status" value="2"/>
</dbReference>
<reference evidence="13" key="1">
    <citation type="journal article" date="2014" name="Science">
        <title>The coffee genome provides insight into the convergent evolution of caffeine biosynthesis.</title>
        <authorList>
            <person name="Denoeud F."/>
            <person name="Carretero-Paulet L."/>
            <person name="Dereeper A."/>
            <person name="Droc G."/>
            <person name="Guyot R."/>
            <person name="Pietrella M."/>
            <person name="Zheng C."/>
            <person name="Alberti A."/>
            <person name="Anthony F."/>
            <person name="Aprea G."/>
            <person name="Aury J.M."/>
            <person name="Bento P."/>
            <person name="Bernard M."/>
            <person name="Bocs S."/>
            <person name="Campa C."/>
            <person name="Cenci A."/>
            <person name="Combes M.C."/>
            <person name="Crouzillat D."/>
            <person name="Da Silva C."/>
            <person name="Daddiego L."/>
            <person name="De Bellis F."/>
            <person name="Dussert S."/>
            <person name="Garsmeur O."/>
            <person name="Gayraud T."/>
            <person name="Guignon V."/>
            <person name="Jahn K."/>
            <person name="Jamilloux V."/>
            <person name="Joet T."/>
            <person name="Labadie K."/>
            <person name="Lan T."/>
            <person name="Leclercq J."/>
            <person name="Lepelley M."/>
            <person name="Leroy T."/>
            <person name="Li L.T."/>
            <person name="Librado P."/>
            <person name="Lopez L."/>
            <person name="Munoz A."/>
            <person name="Noel B."/>
            <person name="Pallavicini A."/>
            <person name="Perrotta G."/>
            <person name="Poncet V."/>
            <person name="Pot D."/>
            <person name="Priyono X."/>
            <person name="Rigoreau M."/>
            <person name="Rouard M."/>
            <person name="Rozas J."/>
            <person name="Tranchant-Dubreuil C."/>
            <person name="VanBuren R."/>
            <person name="Zhang Q."/>
            <person name="Andrade A.C."/>
            <person name="Argout X."/>
            <person name="Bertrand B."/>
            <person name="de Kochko A."/>
            <person name="Graziosi G."/>
            <person name="Henry R.J."/>
            <person name="Jayarama X."/>
            <person name="Ming R."/>
            <person name="Nagai C."/>
            <person name="Rounsley S."/>
            <person name="Sankoff D."/>
            <person name="Giuliano G."/>
            <person name="Albert V.A."/>
            <person name="Wincker P."/>
            <person name="Lashermes P."/>
        </authorList>
    </citation>
    <scope>NUCLEOTIDE SEQUENCE [LARGE SCALE GENOMIC DNA]</scope>
    <source>
        <strain evidence="13">cv. DH200-94</strain>
    </source>
</reference>
<feature type="domain" description="NB-ARC" evidence="7">
    <location>
        <begin position="210"/>
        <end position="265"/>
    </location>
</feature>
<dbReference type="InterPro" id="IPR002182">
    <property type="entry name" value="NB-ARC"/>
</dbReference>
<keyword evidence="5" id="KW-0611">Plant defense</keyword>
<evidence type="ECO:0000256" key="5">
    <source>
        <dbReference type="ARBA" id="ARBA00022821"/>
    </source>
</evidence>
<proteinExistence type="inferred from homology"/>
<evidence type="ECO:0000259" key="10">
    <source>
        <dbReference type="Pfam" id="PF23598"/>
    </source>
</evidence>
<dbReference type="Pfam" id="PF18052">
    <property type="entry name" value="Rx_N"/>
    <property type="match status" value="1"/>
</dbReference>
<evidence type="ECO:0000256" key="2">
    <source>
        <dbReference type="ARBA" id="ARBA00022614"/>
    </source>
</evidence>
<dbReference type="OMA" id="NDEWRIL"/>
<evidence type="ECO:0000256" key="3">
    <source>
        <dbReference type="ARBA" id="ARBA00022737"/>
    </source>
</evidence>
<evidence type="ECO:0000259" key="7">
    <source>
        <dbReference type="Pfam" id="PF00931"/>
    </source>
</evidence>
<dbReference type="InterPro" id="IPR006553">
    <property type="entry name" value="Leu-rich_rpt_Cys-con_subtyp"/>
</dbReference>
<evidence type="ECO:0000313" key="13">
    <source>
        <dbReference type="Proteomes" id="UP000295252"/>
    </source>
</evidence>
<keyword evidence="3" id="KW-0677">Repeat</keyword>
<dbReference type="SUPFAM" id="SSF52058">
    <property type="entry name" value="L domain-like"/>
    <property type="match status" value="2"/>
</dbReference>
<dbReference type="PhylomeDB" id="A0A068VHJ7"/>
<dbReference type="Pfam" id="PF23559">
    <property type="entry name" value="WHD_DRP"/>
    <property type="match status" value="1"/>
</dbReference>
<dbReference type="PANTHER" id="PTHR36766">
    <property type="entry name" value="PLANT BROAD-SPECTRUM MILDEW RESISTANCE PROTEIN RPW8"/>
    <property type="match status" value="1"/>
</dbReference>
<dbReference type="GO" id="GO:0006952">
    <property type="term" value="P:defense response"/>
    <property type="evidence" value="ECO:0007669"/>
    <property type="project" value="UniProtKB-KW"/>
</dbReference>
<evidence type="ECO:0000256" key="1">
    <source>
        <dbReference type="ARBA" id="ARBA00008894"/>
    </source>
</evidence>
<feature type="domain" description="Disease resistance N-terminal" evidence="8">
    <location>
        <begin position="45"/>
        <end position="135"/>
    </location>
</feature>
<keyword evidence="13" id="KW-1185">Reference proteome</keyword>
<dbReference type="Proteomes" id="UP000295252">
    <property type="component" value="Chromosome V"/>
</dbReference>
<evidence type="ECO:0000259" key="11">
    <source>
        <dbReference type="Pfam" id="PF25019"/>
    </source>
</evidence>
<evidence type="ECO:0000256" key="6">
    <source>
        <dbReference type="ARBA" id="ARBA00022840"/>
    </source>
</evidence>
<evidence type="ECO:0000313" key="12">
    <source>
        <dbReference type="EMBL" id="CDP19143.1"/>
    </source>
</evidence>
<evidence type="ECO:0000256" key="4">
    <source>
        <dbReference type="ARBA" id="ARBA00022741"/>
    </source>
</evidence>
<dbReference type="GO" id="GO:0005524">
    <property type="term" value="F:ATP binding"/>
    <property type="evidence" value="ECO:0007669"/>
    <property type="project" value="UniProtKB-KW"/>
</dbReference>
<dbReference type="Pfam" id="PF23598">
    <property type="entry name" value="LRR_14"/>
    <property type="match status" value="1"/>
</dbReference>
<feature type="domain" description="R13L1/DRL21-like LRR repeat region" evidence="11">
    <location>
        <begin position="1027"/>
        <end position="1090"/>
    </location>
</feature>
<keyword evidence="6" id="KW-0067">ATP-binding</keyword>
<name>A0A068VHJ7_COFCA</name>
<protein>
    <recommendedName>
        <fullName evidence="14">Disease resistance protein RGA3</fullName>
    </recommendedName>
</protein>
<dbReference type="InterPro" id="IPR032675">
    <property type="entry name" value="LRR_dom_sf"/>
</dbReference>
<dbReference type="SMART" id="SM00367">
    <property type="entry name" value="LRR_CC"/>
    <property type="match status" value="3"/>
</dbReference>
<dbReference type="GO" id="GO:0043531">
    <property type="term" value="F:ADP binding"/>
    <property type="evidence" value="ECO:0007669"/>
    <property type="project" value="InterPro"/>
</dbReference>
<keyword evidence="4" id="KW-0547">Nucleotide-binding</keyword>
<comment type="similarity">
    <text evidence="1">Belongs to the disease resistance NB-LRR family.</text>
</comment>
<feature type="domain" description="Disease resistance R13L4/SHOC-2-like LRR" evidence="10">
    <location>
        <begin position="543"/>
        <end position="671"/>
    </location>
</feature>
<dbReference type="GO" id="GO:0051707">
    <property type="term" value="P:response to other organism"/>
    <property type="evidence" value="ECO:0007669"/>
    <property type="project" value="UniProtKB-ARBA"/>
</dbReference>
<dbReference type="InterPro" id="IPR041118">
    <property type="entry name" value="Rx_N"/>
</dbReference>
<dbReference type="Gene3D" id="1.20.5.4130">
    <property type="match status" value="1"/>
</dbReference>
<dbReference type="InterPro" id="IPR056789">
    <property type="entry name" value="LRR_R13L1-DRL21"/>
</dbReference>
<dbReference type="PANTHER" id="PTHR36766:SF70">
    <property type="entry name" value="DISEASE RESISTANCE PROTEIN RGA4"/>
    <property type="match status" value="1"/>
</dbReference>
<dbReference type="AlphaFoldDB" id="A0A068VHJ7"/>
<dbReference type="PRINTS" id="PR00364">
    <property type="entry name" value="DISEASERSIST"/>
</dbReference>
<dbReference type="Gene3D" id="3.80.10.10">
    <property type="entry name" value="Ribonuclease Inhibitor"/>
    <property type="match status" value="3"/>
</dbReference>
<dbReference type="InterPro" id="IPR027417">
    <property type="entry name" value="P-loop_NTPase"/>
</dbReference>
<dbReference type="EMBL" id="HG739445">
    <property type="protein sequence ID" value="CDP19143.1"/>
    <property type="molecule type" value="Genomic_DNA"/>
</dbReference>
<dbReference type="InterPro" id="IPR055414">
    <property type="entry name" value="LRR_R13L4/SHOC2-like"/>
</dbReference>
<evidence type="ECO:0008006" key="14">
    <source>
        <dbReference type="Google" id="ProtNLM"/>
    </source>
</evidence>
<dbReference type="InParanoid" id="A0A068VHJ7"/>
<dbReference type="Pfam" id="PF25019">
    <property type="entry name" value="LRR_R13L1-DRL21"/>
    <property type="match status" value="1"/>
</dbReference>
<organism evidence="12 13">
    <name type="scientific">Coffea canephora</name>
    <name type="common">Robusta coffee</name>
    <dbReference type="NCBI Taxonomy" id="49390"/>
    <lineage>
        <taxon>Eukaryota</taxon>
        <taxon>Viridiplantae</taxon>
        <taxon>Streptophyta</taxon>
        <taxon>Embryophyta</taxon>
        <taxon>Tracheophyta</taxon>
        <taxon>Spermatophyta</taxon>
        <taxon>Magnoliopsida</taxon>
        <taxon>eudicotyledons</taxon>
        <taxon>Gunneridae</taxon>
        <taxon>Pentapetalae</taxon>
        <taxon>asterids</taxon>
        <taxon>lamiids</taxon>
        <taxon>Gentianales</taxon>
        <taxon>Rubiaceae</taxon>
        <taxon>Ixoroideae</taxon>
        <taxon>Gardenieae complex</taxon>
        <taxon>Bertiereae - Coffeeae clade</taxon>
        <taxon>Coffeeae</taxon>
        <taxon>Coffea</taxon>
    </lineage>
</organism>
<evidence type="ECO:0000259" key="8">
    <source>
        <dbReference type="Pfam" id="PF18052"/>
    </source>
</evidence>
<dbReference type="FunFam" id="1.10.10.10:FF:000322">
    <property type="entry name" value="Probable disease resistance protein At1g63360"/>
    <property type="match status" value="1"/>
</dbReference>
<evidence type="ECO:0000259" key="9">
    <source>
        <dbReference type="Pfam" id="PF23559"/>
    </source>
</evidence>
<feature type="domain" description="Disease resistance protein winged helix" evidence="9">
    <location>
        <begin position="430"/>
        <end position="504"/>
    </location>
</feature>
<feature type="domain" description="NB-ARC" evidence="7">
    <location>
        <begin position="266"/>
        <end position="347"/>
    </location>
</feature>
<dbReference type="Gene3D" id="1.10.10.10">
    <property type="entry name" value="Winged helix-like DNA-binding domain superfamily/Winged helix DNA-binding domain"/>
    <property type="match status" value="1"/>
</dbReference>